<keyword evidence="5" id="KW-1185">Reference proteome</keyword>
<evidence type="ECO:0000256" key="2">
    <source>
        <dbReference type="ARBA" id="ARBA00022679"/>
    </source>
</evidence>
<proteinExistence type="inferred from homology"/>
<dbReference type="InterPro" id="IPR011004">
    <property type="entry name" value="Trimer_LpxA-like_sf"/>
</dbReference>
<keyword evidence="2" id="KW-0808">Transferase</keyword>
<comment type="caution">
    <text evidence="4">The sequence shown here is derived from an EMBL/GenBank/DDBJ whole genome shotgun (WGS) entry which is preliminary data.</text>
</comment>
<organism evidence="4 5">
    <name type="scientific">Actinocorallia aurantiaca</name>
    <dbReference type="NCBI Taxonomy" id="46204"/>
    <lineage>
        <taxon>Bacteria</taxon>
        <taxon>Bacillati</taxon>
        <taxon>Actinomycetota</taxon>
        <taxon>Actinomycetes</taxon>
        <taxon>Streptosporangiales</taxon>
        <taxon>Thermomonosporaceae</taxon>
        <taxon>Actinocorallia</taxon>
    </lineage>
</organism>
<evidence type="ECO:0000256" key="3">
    <source>
        <dbReference type="SAM" id="Coils"/>
    </source>
</evidence>
<name>A0ABN3TUL1_9ACTN</name>
<evidence type="ECO:0000313" key="5">
    <source>
        <dbReference type="Proteomes" id="UP001501842"/>
    </source>
</evidence>
<dbReference type="EMBL" id="BAAATZ010000002">
    <property type="protein sequence ID" value="GAA2718855.1"/>
    <property type="molecule type" value="Genomic_DNA"/>
</dbReference>
<dbReference type="SUPFAM" id="SSF51161">
    <property type="entry name" value="Trimeric LpxA-like enzymes"/>
    <property type="match status" value="1"/>
</dbReference>
<gene>
    <name evidence="4" type="ORF">GCM10010439_02830</name>
</gene>
<dbReference type="CDD" id="cd04647">
    <property type="entry name" value="LbH_MAT_like"/>
    <property type="match status" value="1"/>
</dbReference>
<reference evidence="4 5" key="1">
    <citation type="journal article" date="2019" name="Int. J. Syst. Evol. Microbiol.">
        <title>The Global Catalogue of Microorganisms (GCM) 10K type strain sequencing project: providing services to taxonomists for standard genome sequencing and annotation.</title>
        <authorList>
            <consortium name="The Broad Institute Genomics Platform"/>
            <consortium name="The Broad Institute Genome Sequencing Center for Infectious Disease"/>
            <person name="Wu L."/>
            <person name="Ma J."/>
        </authorList>
    </citation>
    <scope>NUCLEOTIDE SEQUENCE [LARGE SCALE GENOMIC DNA]</scope>
    <source>
        <strain evidence="4 5">JCM 8201</strain>
    </source>
</reference>
<accession>A0ABN3TUL1</accession>
<comment type="similarity">
    <text evidence="1">Belongs to the transferase hexapeptide repeat family.</text>
</comment>
<dbReference type="PANTHER" id="PTHR23416">
    <property type="entry name" value="SIALIC ACID SYNTHASE-RELATED"/>
    <property type="match status" value="1"/>
</dbReference>
<evidence type="ECO:0000256" key="1">
    <source>
        <dbReference type="ARBA" id="ARBA00007274"/>
    </source>
</evidence>
<feature type="coiled-coil region" evidence="3">
    <location>
        <begin position="229"/>
        <end position="256"/>
    </location>
</feature>
<dbReference type="Pfam" id="PF00132">
    <property type="entry name" value="Hexapep"/>
    <property type="match status" value="1"/>
</dbReference>
<protein>
    <submittedName>
        <fullName evidence="4">Acyltransferase</fullName>
    </submittedName>
</protein>
<sequence>MKDGARRLAGKAVHRAYALIRRLGEISPASPGGKRFHHLGEGACIAFPQGAIFGESWISVGAHTLVGTHVSISAGFVPGLDLGPDVIVRIGESCSIGRGTHIVGHQSIVIGNDVFTGPYVYVTDQNHTYAQLDAPIGRQWPENSPVEIGDGCWLGTGSIILPGTRLGRNVAVAGGAVVRGEFPDNCVIGGVPAKILRRYDSEEGWLPPLKNKPQLITAEELALLSVEGMRGLQELQDKLREENQSIQEDRERREQAG</sequence>
<dbReference type="PANTHER" id="PTHR23416:SF23">
    <property type="entry name" value="ACETYLTRANSFERASE C18B11.09C-RELATED"/>
    <property type="match status" value="1"/>
</dbReference>
<keyword evidence="4" id="KW-0012">Acyltransferase</keyword>
<dbReference type="InterPro" id="IPR001451">
    <property type="entry name" value="Hexapep"/>
</dbReference>
<dbReference type="InterPro" id="IPR051159">
    <property type="entry name" value="Hexapeptide_acetyltransf"/>
</dbReference>
<evidence type="ECO:0000313" key="4">
    <source>
        <dbReference type="EMBL" id="GAA2718855.1"/>
    </source>
</evidence>
<keyword evidence="3" id="KW-0175">Coiled coil</keyword>
<dbReference type="Gene3D" id="2.160.10.10">
    <property type="entry name" value="Hexapeptide repeat proteins"/>
    <property type="match status" value="1"/>
</dbReference>
<dbReference type="Proteomes" id="UP001501842">
    <property type="component" value="Unassembled WGS sequence"/>
</dbReference>
<dbReference type="GO" id="GO:0016746">
    <property type="term" value="F:acyltransferase activity"/>
    <property type="evidence" value="ECO:0007669"/>
    <property type="project" value="UniProtKB-KW"/>
</dbReference>